<protein>
    <submittedName>
        <fullName evidence="1">Uncharacterized protein</fullName>
    </submittedName>
</protein>
<proteinExistence type="predicted"/>
<accession>A0A5C3MMT6</accession>
<organism evidence="1 2">
    <name type="scientific">Heliocybe sulcata</name>
    <dbReference type="NCBI Taxonomy" id="5364"/>
    <lineage>
        <taxon>Eukaryota</taxon>
        <taxon>Fungi</taxon>
        <taxon>Dikarya</taxon>
        <taxon>Basidiomycota</taxon>
        <taxon>Agaricomycotina</taxon>
        <taxon>Agaricomycetes</taxon>
        <taxon>Gloeophyllales</taxon>
        <taxon>Gloeophyllaceae</taxon>
        <taxon>Heliocybe</taxon>
    </lineage>
</organism>
<dbReference type="Proteomes" id="UP000305948">
    <property type="component" value="Unassembled WGS sequence"/>
</dbReference>
<sequence>MSIQTDARAVLLQRPAGITRKRWCVIFLRFNLHFSSIFPSPSCPPVLSPFRTHRKLPLGALMLLVMTRYAAHDRASSPWRYSLISVDLSLSSIERWFRAIRRFENIINTVLS</sequence>
<reference evidence="1 2" key="1">
    <citation type="journal article" date="2019" name="Nat. Ecol. Evol.">
        <title>Megaphylogeny resolves global patterns of mushroom evolution.</title>
        <authorList>
            <person name="Varga T."/>
            <person name="Krizsan K."/>
            <person name="Foldi C."/>
            <person name="Dima B."/>
            <person name="Sanchez-Garcia M."/>
            <person name="Sanchez-Ramirez S."/>
            <person name="Szollosi G.J."/>
            <person name="Szarkandi J.G."/>
            <person name="Papp V."/>
            <person name="Albert L."/>
            <person name="Andreopoulos W."/>
            <person name="Angelini C."/>
            <person name="Antonin V."/>
            <person name="Barry K.W."/>
            <person name="Bougher N.L."/>
            <person name="Buchanan P."/>
            <person name="Buyck B."/>
            <person name="Bense V."/>
            <person name="Catcheside P."/>
            <person name="Chovatia M."/>
            <person name="Cooper J."/>
            <person name="Damon W."/>
            <person name="Desjardin D."/>
            <person name="Finy P."/>
            <person name="Geml J."/>
            <person name="Haridas S."/>
            <person name="Hughes K."/>
            <person name="Justo A."/>
            <person name="Karasinski D."/>
            <person name="Kautmanova I."/>
            <person name="Kiss B."/>
            <person name="Kocsube S."/>
            <person name="Kotiranta H."/>
            <person name="LaButti K.M."/>
            <person name="Lechner B.E."/>
            <person name="Liimatainen K."/>
            <person name="Lipzen A."/>
            <person name="Lukacs Z."/>
            <person name="Mihaltcheva S."/>
            <person name="Morgado L.N."/>
            <person name="Niskanen T."/>
            <person name="Noordeloos M.E."/>
            <person name="Ohm R.A."/>
            <person name="Ortiz-Santana B."/>
            <person name="Ovrebo C."/>
            <person name="Racz N."/>
            <person name="Riley R."/>
            <person name="Savchenko A."/>
            <person name="Shiryaev A."/>
            <person name="Soop K."/>
            <person name="Spirin V."/>
            <person name="Szebenyi C."/>
            <person name="Tomsovsky M."/>
            <person name="Tulloss R.E."/>
            <person name="Uehling J."/>
            <person name="Grigoriev I.V."/>
            <person name="Vagvolgyi C."/>
            <person name="Papp T."/>
            <person name="Martin F.M."/>
            <person name="Miettinen O."/>
            <person name="Hibbett D.S."/>
            <person name="Nagy L.G."/>
        </authorList>
    </citation>
    <scope>NUCLEOTIDE SEQUENCE [LARGE SCALE GENOMIC DNA]</scope>
    <source>
        <strain evidence="1 2">OMC1185</strain>
    </source>
</reference>
<dbReference type="AlphaFoldDB" id="A0A5C3MMT6"/>
<gene>
    <name evidence="1" type="ORF">OE88DRAFT_909542</name>
</gene>
<keyword evidence="2" id="KW-1185">Reference proteome</keyword>
<evidence type="ECO:0000313" key="2">
    <source>
        <dbReference type="Proteomes" id="UP000305948"/>
    </source>
</evidence>
<name>A0A5C3MMT6_9AGAM</name>
<evidence type="ECO:0000313" key="1">
    <source>
        <dbReference type="EMBL" id="TFK46584.1"/>
    </source>
</evidence>
<dbReference type="EMBL" id="ML213529">
    <property type="protein sequence ID" value="TFK46584.1"/>
    <property type="molecule type" value="Genomic_DNA"/>
</dbReference>